<dbReference type="Pfam" id="PF13400">
    <property type="entry name" value="Tad"/>
    <property type="match status" value="1"/>
</dbReference>
<dbReference type="PATRIC" id="fig|502682.8.peg.325"/>
<dbReference type="Proteomes" id="UP000053070">
    <property type="component" value="Unassembled WGS sequence"/>
</dbReference>
<gene>
    <name evidence="3" type="ORF">AAW01_01570</name>
</gene>
<dbReference type="InterPro" id="IPR036465">
    <property type="entry name" value="vWFA_dom_sf"/>
</dbReference>
<dbReference type="InterPro" id="IPR028087">
    <property type="entry name" value="Tad_N"/>
</dbReference>
<dbReference type="SUPFAM" id="SSF53300">
    <property type="entry name" value="vWA-like"/>
    <property type="match status" value="1"/>
</dbReference>
<evidence type="ECO:0000313" key="3">
    <source>
        <dbReference type="EMBL" id="KLE32759.1"/>
    </source>
</evidence>
<sequence length="641" mass="71143">MERAMPTLGTGFFKRLRDDTRGNTLMFTAAVLIPLVAVVGGGLDASRIYLAQSRLQQACDSAALAARQELGGATIANGEIPQDIRDTADAFFANNFRSGMYGTNSDTFALSAQGDSTMHGDATVKVPTTLMAVFGHDEVDVVVECSAELNLPNIDVVMVLDMSGSMRGQRVRDLRAAVFDFYDEVMAAAPVDARIRIGVVPYSGAVNVGQMLLDENPDYLTDSFTYQSREALFRQVSNNDAIEVGDRLDEESGTFLLPRNSAQLGSTNSAHYHWNKNSDNHEDRCDDYEGTYTVGEWTYEIDDTDWRENYWSGWPNDQKAACEADITRYRVADADDVRVETFRDVFDGYRYAAIDFDTTLYKRFQTVSTPTGTQGAMDSSRWNGCIEERQTVAQTTFDPIPAAAYDLDIDMIPNPADPETQWRPMWPDITFNRAGPDEERTNANRQDYNHPSWRRYNCPDPALRLTAFPLDGASRNADFEDYINDLDPGGGTMHDIGMIWAGRLISPDGIFGADNRVAPNGDPIARHIIFMTDGEMGANPTNTTAYGNADMDGRLAGFAPNGRWTENQTAAIHNQRLEAICRSIRNKNVTIWTVSFELELNDFTRGCSTGTGRAFEADDADELSDAFRRIASSIAELRLVE</sequence>
<dbReference type="Gene3D" id="3.40.50.410">
    <property type="entry name" value="von Willebrand factor, type A domain"/>
    <property type="match status" value="2"/>
</dbReference>
<accession>A0A0G9MQB6</accession>
<proteinExistence type="predicted"/>
<evidence type="ECO:0000259" key="2">
    <source>
        <dbReference type="PROSITE" id="PS50234"/>
    </source>
</evidence>
<dbReference type="InterPro" id="IPR002035">
    <property type="entry name" value="VWF_A"/>
</dbReference>
<evidence type="ECO:0000256" key="1">
    <source>
        <dbReference type="SAM" id="Phobius"/>
    </source>
</evidence>
<dbReference type="AlphaFoldDB" id="A0A0G9MQB6"/>
<dbReference type="PROSITE" id="PS50234">
    <property type="entry name" value="VWFA"/>
    <property type="match status" value="1"/>
</dbReference>
<feature type="domain" description="VWFA" evidence="2">
    <location>
        <begin position="155"/>
        <end position="238"/>
    </location>
</feature>
<protein>
    <recommendedName>
        <fullName evidence="2">VWFA domain-containing protein</fullName>
    </recommendedName>
</protein>
<feature type="transmembrane region" description="Helical" evidence="1">
    <location>
        <begin position="24"/>
        <end position="43"/>
    </location>
</feature>
<keyword evidence="1" id="KW-0472">Membrane</keyword>
<evidence type="ECO:0000313" key="4">
    <source>
        <dbReference type="Proteomes" id="UP000053070"/>
    </source>
</evidence>
<comment type="caution">
    <text evidence="3">The sequence shown here is derived from an EMBL/GenBank/DDBJ whole genome shotgun (WGS) entry which is preliminary data.</text>
</comment>
<reference evidence="3 4" key="1">
    <citation type="submission" date="2015-04" db="EMBL/GenBank/DDBJ databases">
        <title>The draft genome sequence of Erythrobacr gangjinensis K7-2.</title>
        <authorList>
            <person name="Zhuang L."/>
            <person name="Liu Y."/>
            <person name="Shao Z."/>
        </authorList>
    </citation>
    <scope>NUCLEOTIDE SEQUENCE [LARGE SCALE GENOMIC DNA]</scope>
    <source>
        <strain evidence="3 4">K7-2</strain>
    </source>
</reference>
<dbReference type="EMBL" id="LBHC01000001">
    <property type="protein sequence ID" value="KLE32759.1"/>
    <property type="molecule type" value="Genomic_DNA"/>
</dbReference>
<keyword evidence="4" id="KW-1185">Reference proteome</keyword>
<organism evidence="3 4">
    <name type="scientific">Aurantiacibacter gangjinensis</name>
    <dbReference type="NCBI Taxonomy" id="502682"/>
    <lineage>
        <taxon>Bacteria</taxon>
        <taxon>Pseudomonadati</taxon>
        <taxon>Pseudomonadota</taxon>
        <taxon>Alphaproteobacteria</taxon>
        <taxon>Sphingomonadales</taxon>
        <taxon>Erythrobacteraceae</taxon>
        <taxon>Aurantiacibacter</taxon>
    </lineage>
</organism>
<keyword evidence="1" id="KW-0812">Transmembrane</keyword>
<name>A0A0G9MQB6_9SPHN</name>
<keyword evidence="1" id="KW-1133">Transmembrane helix</keyword>
<dbReference type="STRING" id="502682.BMF35_a1738"/>